<sequence>MERSTGNSVGTDAQGHHDGEVAIMTVESTAASEPIREAHRTRLAQLPFDDTQDLADADRGFIAALEPGTVLADDGRVVWDADGYGFLTGEAPDTVDPSLWRQSMLVAKQGLFEVVEGIYQVRGLDLSNITFVEGDTGVIVIDPLISAETAAAALALYRAHRGERPVVAVIYTHSHIDHFGGVFGVASQAEVDAGTIAVIAPEGFVEHAVAENIYAGTAMARRAGYMYGAALPRGPRGSVGAGLGQTTSTGTVGMIVPTVFVGETGENHVVDGVEIEFQMAPGTEAPSEMHFYFPGYRALCMAENATHTLHNLLTLRGALVRDPHVWSGYLSEAIERYGHRSDVAFASHHWPTWDSGRVVGFLSVQRDLYAYLHDQTLRLLNQGLTGAEIAEQFVLPPALEAAWSTHGYYGSVSHNVKAIYQRYMGWFDGNPARLWPHPPAEEATRYCRALGGVDRVVELAREAYEEGDFRWAATLLDHAVFTDPQHVAARRLYAETLEQLGYGSENGPWRNFFLSGAHELREGNFGTPTTTDAPSIIAQLTAEQLFDSLAIAVDGPRAWHLDLTISVVFTDLGTRYLITLRNGVLIAREHPEAADSDVELTVTRTRLLAFVAGDHTSPGLEIDGDEEVLHQLAGVLQPGDTAFEIVLP</sequence>
<keyword evidence="8" id="KW-1185">Reference proteome</keyword>
<dbReference type="Gene3D" id="3.30.1050.10">
    <property type="entry name" value="SCP2 sterol-binding domain"/>
    <property type="match status" value="1"/>
</dbReference>
<evidence type="ECO:0000256" key="1">
    <source>
        <dbReference type="ARBA" id="ARBA00022723"/>
    </source>
</evidence>
<evidence type="ECO:0000313" key="7">
    <source>
        <dbReference type="EMBL" id="GAA2246871.1"/>
    </source>
</evidence>
<dbReference type="InterPro" id="IPR036866">
    <property type="entry name" value="RibonucZ/Hydroxyglut_hydro"/>
</dbReference>
<keyword evidence="1" id="KW-0479">Metal-binding</keyword>
<dbReference type="SUPFAM" id="SSF55718">
    <property type="entry name" value="SCP-like"/>
    <property type="match status" value="1"/>
</dbReference>
<evidence type="ECO:0000256" key="4">
    <source>
        <dbReference type="ARBA" id="ARBA00033751"/>
    </source>
</evidence>
<dbReference type="InterPro" id="IPR038536">
    <property type="entry name" value="Alkyl/aryl-sulf_dimr_sf"/>
</dbReference>
<dbReference type="PANTHER" id="PTHR43223:SF1">
    <property type="entry name" value="ALKYL_ARYL-SULFATASE BDS1"/>
    <property type="match status" value="1"/>
</dbReference>
<dbReference type="Gene3D" id="3.60.15.30">
    <property type="entry name" value="Metallo-beta-lactamase domain"/>
    <property type="match status" value="1"/>
</dbReference>
<feature type="domain" description="Metallo-beta-lactamase" evidence="6">
    <location>
        <begin position="126"/>
        <end position="348"/>
    </location>
</feature>
<keyword evidence="2" id="KW-0378">Hydrolase</keyword>
<dbReference type="Gene3D" id="1.25.40.880">
    <property type="entry name" value="Alkyl sulfatase, dimerisation domain"/>
    <property type="match status" value="1"/>
</dbReference>
<evidence type="ECO:0000256" key="3">
    <source>
        <dbReference type="ARBA" id="ARBA00022833"/>
    </source>
</evidence>
<dbReference type="InterPro" id="IPR052195">
    <property type="entry name" value="Bact_Alkyl/Aryl-Sulfatase"/>
</dbReference>
<dbReference type="InterPro" id="IPR001279">
    <property type="entry name" value="Metallo-B-lactamas"/>
</dbReference>
<feature type="compositionally biased region" description="Polar residues" evidence="5">
    <location>
        <begin position="1"/>
        <end position="11"/>
    </location>
</feature>
<organism evidence="7 8">
    <name type="scientific">Herbiconiux moechotypicola</name>
    <dbReference type="NCBI Taxonomy" id="637393"/>
    <lineage>
        <taxon>Bacteria</taxon>
        <taxon>Bacillati</taxon>
        <taxon>Actinomycetota</taxon>
        <taxon>Actinomycetes</taxon>
        <taxon>Micrococcales</taxon>
        <taxon>Microbacteriaceae</taxon>
        <taxon>Herbiconiux</taxon>
    </lineage>
</organism>
<dbReference type="Pfam" id="PF14864">
    <property type="entry name" value="Alkyl_sulf_C"/>
    <property type="match status" value="1"/>
</dbReference>
<evidence type="ECO:0000313" key="8">
    <source>
        <dbReference type="Proteomes" id="UP001500929"/>
    </source>
</evidence>
<dbReference type="EMBL" id="BAAAQY010000012">
    <property type="protein sequence ID" value="GAA2246871.1"/>
    <property type="molecule type" value="Genomic_DNA"/>
</dbReference>
<protein>
    <submittedName>
        <fullName evidence="7">Alkyl sulfatase dimerization domain-containing protein</fullName>
    </submittedName>
</protein>
<reference evidence="7 8" key="1">
    <citation type="journal article" date="2019" name="Int. J. Syst. Evol. Microbiol.">
        <title>The Global Catalogue of Microorganisms (GCM) 10K type strain sequencing project: providing services to taxonomists for standard genome sequencing and annotation.</title>
        <authorList>
            <consortium name="The Broad Institute Genomics Platform"/>
            <consortium name="The Broad Institute Genome Sequencing Center for Infectious Disease"/>
            <person name="Wu L."/>
            <person name="Ma J."/>
        </authorList>
    </citation>
    <scope>NUCLEOTIDE SEQUENCE [LARGE SCALE GENOMIC DNA]</scope>
    <source>
        <strain evidence="7 8">JCM 16117</strain>
    </source>
</reference>
<dbReference type="CDD" id="cd07710">
    <property type="entry name" value="arylsulfatase_Sdsa1-like_MBL-fold"/>
    <property type="match status" value="1"/>
</dbReference>
<evidence type="ECO:0000259" key="6">
    <source>
        <dbReference type="SMART" id="SM00849"/>
    </source>
</evidence>
<dbReference type="InterPro" id="IPR036527">
    <property type="entry name" value="SCP2_sterol-bd_dom_sf"/>
</dbReference>
<dbReference type="InterPro" id="IPR029228">
    <property type="entry name" value="Alkyl_sulf_dimr"/>
</dbReference>
<accession>A0ABN3E202</accession>
<evidence type="ECO:0000256" key="5">
    <source>
        <dbReference type="SAM" id="MobiDB-lite"/>
    </source>
</evidence>
<keyword evidence="3" id="KW-0862">Zinc</keyword>
<comment type="similarity">
    <text evidence="4">Belongs to the metallo-beta-lactamase superfamily. Type III sulfatase family.</text>
</comment>
<dbReference type="InterPro" id="IPR044097">
    <property type="entry name" value="Bds1/SdsA1_MBL-fold"/>
</dbReference>
<dbReference type="Pfam" id="PF14863">
    <property type="entry name" value="Alkyl_sulf_dimr"/>
    <property type="match status" value="1"/>
</dbReference>
<proteinExistence type="inferred from homology"/>
<dbReference type="Pfam" id="PF00753">
    <property type="entry name" value="Lactamase_B"/>
    <property type="match status" value="1"/>
</dbReference>
<dbReference type="SUPFAM" id="SSF56281">
    <property type="entry name" value="Metallo-hydrolase/oxidoreductase"/>
    <property type="match status" value="1"/>
</dbReference>
<gene>
    <name evidence="7" type="ORF">GCM10009851_35420</name>
</gene>
<comment type="caution">
    <text evidence="7">The sequence shown here is derived from an EMBL/GenBank/DDBJ whole genome shotgun (WGS) entry which is preliminary data.</text>
</comment>
<dbReference type="Proteomes" id="UP001500929">
    <property type="component" value="Unassembled WGS sequence"/>
</dbReference>
<dbReference type="PANTHER" id="PTHR43223">
    <property type="entry name" value="ALKYL/ARYL-SULFATASE"/>
    <property type="match status" value="1"/>
</dbReference>
<dbReference type="InterPro" id="IPR029229">
    <property type="entry name" value="Alkyl_sulf_C"/>
</dbReference>
<name>A0ABN3E202_9MICO</name>
<feature type="region of interest" description="Disordered" evidence="5">
    <location>
        <begin position="1"/>
        <end position="20"/>
    </location>
</feature>
<evidence type="ECO:0000256" key="2">
    <source>
        <dbReference type="ARBA" id="ARBA00022801"/>
    </source>
</evidence>
<dbReference type="SMART" id="SM00849">
    <property type="entry name" value="Lactamase_B"/>
    <property type="match status" value="1"/>
</dbReference>